<dbReference type="EMBL" id="JAEPRE010000020">
    <property type="protein sequence ID" value="KAG2236240.1"/>
    <property type="molecule type" value="Genomic_DNA"/>
</dbReference>
<gene>
    <name evidence="1" type="ORF">INT48_008600</name>
</gene>
<reference evidence="1" key="1">
    <citation type="submission" date="2021-01" db="EMBL/GenBank/DDBJ databases">
        <title>Metabolic potential, ecology and presence of endohyphal bacteria is reflected in genomic diversity of Mucoromycotina.</title>
        <authorList>
            <person name="Muszewska A."/>
            <person name="Okrasinska A."/>
            <person name="Steczkiewicz K."/>
            <person name="Drgas O."/>
            <person name="Orlowska M."/>
            <person name="Perlinska-Lenart U."/>
            <person name="Aleksandrzak-Piekarczyk T."/>
            <person name="Szatraj K."/>
            <person name="Zielenkiewicz U."/>
            <person name="Pilsyk S."/>
            <person name="Malc E."/>
            <person name="Mieczkowski P."/>
            <person name="Kruszewska J.S."/>
            <person name="Biernat P."/>
            <person name="Pawlowska J."/>
        </authorList>
    </citation>
    <scope>NUCLEOTIDE SEQUENCE</scope>
    <source>
        <strain evidence="1">WA0000018081</strain>
    </source>
</reference>
<evidence type="ECO:0000313" key="2">
    <source>
        <dbReference type="Proteomes" id="UP000613177"/>
    </source>
</evidence>
<accession>A0A8H7VWW7</accession>
<dbReference type="Proteomes" id="UP000613177">
    <property type="component" value="Unassembled WGS sequence"/>
</dbReference>
<proteinExistence type="predicted"/>
<organism evidence="1 2">
    <name type="scientific">Thamnidium elegans</name>
    <dbReference type="NCBI Taxonomy" id="101142"/>
    <lineage>
        <taxon>Eukaryota</taxon>
        <taxon>Fungi</taxon>
        <taxon>Fungi incertae sedis</taxon>
        <taxon>Mucoromycota</taxon>
        <taxon>Mucoromycotina</taxon>
        <taxon>Mucoromycetes</taxon>
        <taxon>Mucorales</taxon>
        <taxon>Mucorineae</taxon>
        <taxon>Mucoraceae</taxon>
        <taxon>Thamnidium</taxon>
    </lineage>
</organism>
<evidence type="ECO:0000313" key="1">
    <source>
        <dbReference type="EMBL" id="KAG2236240.1"/>
    </source>
</evidence>
<keyword evidence="2" id="KW-1185">Reference proteome</keyword>
<sequence>MVCISWSNYKEIYRNQELLVFLNLTTEEEEHYFDQDIFPSTHDSAEMMLYAFVDSAPSVADLLWSKQQLGQSEFLTLTDGQEWAELPSVDFSTHEPHA</sequence>
<comment type="caution">
    <text evidence="1">The sequence shown here is derived from an EMBL/GenBank/DDBJ whole genome shotgun (WGS) entry which is preliminary data.</text>
</comment>
<name>A0A8H7VWW7_9FUNG</name>
<protein>
    <submittedName>
        <fullName evidence="1">Uncharacterized protein</fullName>
    </submittedName>
</protein>
<dbReference type="AlphaFoldDB" id="A0A8H7VWW7"/>